<organism evidence="2">
    <name type="scientific">Alcaligenes xylosoxydans xylosoxydans</name>
    <name type="common">Achromobacter xylosoxidans</name>
    <dbReference type="NCBI Taxonomy" id="85698"/>
    <lineage>
        <taxon>Bacteria</taxon>
        <taxon>Pseudomonadati</taxon>
        <taxon>Pseudomonadota</taxon>
        <taxon>Betaproteobacteria</taxon>
        <taxon>Burkholderiales</taxon>
        <taxon>Alcaligenaceae</taxon>
        <taxon>Achromobacter</taxon>
    </lineage>
</organism>
<reference evidence="2" key="1">
    <citation type="submission" date="2016-05" db="EMBL/GenBank/DDBJ databases">
        <title>Interspecies Dissemination of a Mobilizable Plasmid Harboring blaIMP-19: the Possibility of Horizontal Gene Transfer in a Single Patient.</title>
        <authorList>
            <person name="Yamamoto M."/>
            <person name="Matsumura Y."/>
            <person name="Gomi R."/>
            <person name="Matsuda T."/>
            <person name="Tanaka M."/>
            <person name="Nagao M."/>
            <person name="Takakura S."/>
            <person name="Uemoto S."/>
            <person name="Ichiyama S."/>
        </authorList>
    </citation>
    <scope>NUCLEOTIDE SEQUENCE</scope>
    <source>
        <strain evidence="2">KUN4507</strain>
        <plasmid evidence="2">pKUN4507_1</plasmid>
    </source>
</reference>
<sequence>MTNLSKNGGRQTASNVDEGHFDEATYRADLIAAGFSAEDAAAVASNTARHRREAGQGGPKRPEFQTVAGIVDKAVMPAAKRAARAAKQAEPASTSTAHEKERLMRKPFSTEILPRHRQLIEDALEIEQEEARAAGALGYMARTLAQATLPHTDPKLPAGMLYSRDTGRLTLSVAPTSRRHGIPYGSIPRVILAWICSEAVKTGERTLSLGHSQSDFLERLKLHNNGRDIARFREQALRLFKSVISVEYTDERDGDLSARLLISEASHVFWHPKASEQRGLWESSLELSEGFFREIMAAPVPIDMRVFHALTKSPLAMDIYTWLTYRMFILRRSGRSSAFVPWAGLKAQFGAGYPNTDQGFRDFKKGFRLRLKEVLLFYPAAQGHIQETPVGLALTPCELHIAHTNGAKLSSLPKPKPKA</sequence>
<feature type="region of interest" description="Disordered" evidence="1">
    <location>
        <begin position="44"/>
        <end position="63"/>
    </location>
</feature>
<gene>
    <name evidence="2" type="primary">repA</name>
</gene>
<dbReference type="InterPro" id="IPR006881">
    <property type="entry name" value="RepA_C"/>
</dbReference>
<proteinExistence type="predicted"/>
<dbReference type="Pfam" id="PF04796">
    <property type="entry name" value="RepA_C"/>
    <property type="match status" value="1"/>
</dbReference>
<dbReference type="EMBL" id="LC155906">
    <property type="protein sequence ID" value="BAV17711.1"/>
    <property type="molecule type" value="Genomic_DNA"/>
</dbReference>
<accession>A0A193PMT5</accession>
<protein>
    <submittedName>
        <fullName evidence="2">IncW-like replication protein</fullName>
    </submittedName>
</protein>
<dbReference type="AlphaFoldDB" id="A0A193PMT5"/>
<name>A0A193PMT5_ALCXX</name>
<evidence type="ECO:0000256" key="1">
    <source>
        <dbReference type="SAM" id="MobiDB-lite"/>
    </source>
</evidence>
<geneLocation type="plasmid" evidence="2">
    <name>pKUN4507_1</name>
</geneLocation>
<evidence type="ECO:0000313" key="2">
    <source>
        <dbReference type="EMBL" id="BAV17711.1"/>
    </source>
</evidence>
<keyword evidence="2" id="KW-0614">Plasmid</keyword>